<sequence>MKARIKLVDEMMFVGESGSGHAIVMDGAPEYGGRNLGIRPMEMLLIGLGGCTAFDVVQILRKGREHVSDCRVDVTAERAETDPKVFTKIHLEYRVVGKDLAPAKVERAIQLSKEKYCSASIMLGAVAEITHNWTALDEAAEPEATS</sequence>
<organism evidence="1 2">
    <name type="scientific">Microvirga terrestris</name>
    <dbReference type="NCBI Taxonomy" id="2791024"/>
    <lineage>
        <taxon>Bacteria</taxon>
        <taxon>Pseudomonadati</taxon>
        <taxon>Pseudomonadota</taxon>
        <taxon>Alphaproteobacteria</taxon>
        <taxon>Hyphomicrobiales</taxon>
        <taxon>Methylobacteriaceae</taxon>
        <taxon>Microvirga</taxon>
    </lineage>
</organism>
<dbReference type="InterPro" id="IPR003718">
    <property type="entry name" value="OsmC/Ohr_fam"/>
</dbReference>
<name>A0ABS0HXK6_9HYPH</name>
<comment type="caution">
    <text evidence="1">The sequence shown here is derived from an EMBL/GenBank/DDBJ whole genome shotgun (WGS) entry which is preliminary data.</text>
</comment>
<dbReference type="PANTHER" id="PTHR34352:SF1">
    <property type="entry name" value="PROTEIN YHFA"/>
    <property type="match status" value="1"/>
</dbReference>
<evidence type="ECO:0000313" key="1">
    <source>
        <dbReference type="EMBL" id="MBF9197986.1"/>
    </source>
</evidence>
<dbReference type="Gene3D" id="3.30.300.20">
    <property type="match status" value="1"/>
</dbReference>
<dbReference type="Gene3D" id="2.20.25.10">
    <property type="match status" value="1"/>
</dbReference>
<dbReference type="InterPro" id="IPR015946">
    <property type="entry name" value="KH_dom-like_a/b"/>
</dbReference>
<gene>
    <name evidence="1" type="ORF">I2H36_18280</name>
</gene>
<dbReference type="SUPFAM" id="SSF82784">
    <property type="entry name" value="OsmC-like"/>
    <property type="match status" value="1"/>
</dbReference>
<dbReference type="Pfam" id="PF02566">
    <property type="entry name" value="OsmC"/>
    <property type="match status" value="1"/>
</dbReference>
<proteinExistence type="predicted"/>
<keyword evidence="2" id="KW-1185">Reference proteome</keyword>
<dbReference type="InterPro" id="IPR036102">
    <property type="entry name" value="OsmC/Ohrsf"/>
</dbReference>
<protein>
    <submittedName>
        <fullName evidence="1">OsmC family protein</fullName>
    </submittedName>
</protein>
<accession>A0ABS0HXK6</accession>
<dbReference type="EMBL" id="JADQDN010000014">
    <property type="protein sequence ID" value="MBF9197986.1"/>
    <property type="molecule type" value="Genomic_DNA"/>
</dbReference>
<dbReference type="Proteomes" id="UP000611708">
    <property type="component" value="Unassembled WGS sequence"/>
</dbReference>
<dbReference type="NCBIfam" id="NF008009">
    <property type="entry name" value="PRK10738.1"/>
    <property type="match status" value="1"/>
</dbReference>
<reference evidence="1 2" key="1">
    <citation type="submission" date="2020-11" db="EMBL/GenBank/DDBJ databases">
        <authorList>
            <person name="Kim M.K."/>
        </authorList>
    </citation>
    <scope>NUCLEOTIDE SEQUENCE [LARGE SCALE GENOMIC DNA]</scope>
    <source>
        <strain evidence="1 2">BT290</strain>
    </source>
</reference>
<dbReference type="PANTHER" id="PTHR34352">
    <property type="entry name" value="PROTEIN YHFA"/>
    <property type="match status" value="1"/>
</dbReference>
<dbReference type="RefSeq" id="WP_196265336.1">
    <property type="nucleotide sequence ID" value="NZ_JADQDN010000014.1"/>
</dbReference>
<evidence type="ECO:0000313" key="2">
    <source>
        <dbReference type="Proteomes" id="UP000611708"/>
    </source>
</evidence>